<evidence type="ECO:0000256" key="11">
    <source>
        <dbReference type="SAM" id="SignalP"/>
    </source>
</evidence>
<comment type="subcellular location">
    <subcellularLocation>
        <location evidence="2">Periplasm</location>
    </subcellularLocation>
</comment>
<reference evidence="13" key="1">
    <citation type="submission" date="2020-10" db="EMBL/GenBank/DDBJ databases">
        <authorList>
            <person name="Gilroy R."/>
        </authorList>
    </citation>
    <scope>NUCLEOTIDE SEQUENCE</scope>
    <source>
        <strain evidence="13">6919</strain>
    </source>
</reference>
<dbReference type="Proteomes" id="UP000823598">
    <property type="component" value="Unassembled WGS sequence"/>
</dbReference>
<dbReference type="SUPFAM" id="SSF52279">
    <property type="entry name" value="Beta-D-glucan exohydrolase, C-terminal domain"/>
    <property type="match status" value="1"/>
</dbReference>
<dbReference type="EMBL" id="JADIMC010000114">
    <property type="protein sequence ID" value="MBO8477205.1"/>
    <property type="molecule type" value="Genomic_DNA"/>
</dbReference>
<feature type="signal peptide" evidence="11">
    <location>
        <begin position="1"/>
        <end position="21"/>
    </location>
</feature>
<dbReference type="Gene3D" id="2.60.40.10">
    <property type="entry name" value="Immunoglobulins"/>
    <property type="match status" value="1"/>
</dbReference>
<evidence type="ECO:0000256" key="9">
    <source>
        <dbReference type="ARBA" id="ARBA00067498"/>
    </source>
</evidence>
<dbReference type="InterPro" id="IPR036962">
    <property type="entry name" value="Glyco_hydro_3_N_sf"/>
</dbReference>
<dbReference type="FunFam" id="2.60.40.10:FF:000495">
    <property type="entry name" value="Periplasmic beta-glucosidase"/>
    <property type="match status" value="1"/>
</dbReference>
<dbReference type="SUPFAM" id="SSF51445">
    <property type="entry name" value="(Trans)glycosidases"/>
    <property type="match status" value="1"/>
</dbReference>
<evidence type="ECO:0000256" key="5">
    <source>
        <dbReference type="ARBA" id="ARBA00022729"/>
    </source>
</evidence>
<name>A0A9D9IS73_9BACT</name>
<keyword evidence="7 10" id="KW-0378">Hydrolase</keyword>
<dbReference type="AlphaFoldDB" id="A0A9D9IS73"/>
<comment type="caution">
    <text evidence="13">The sequence shown here is derived from an EMBL/GenBank/DDBJ whole genome shotgun (WGS) entry which is preliminary data.</text>
</comment>
<dbReference type="InterPro" id="IPR002772">
    <property type="entry name" value="Glyco_hydro_3_C"/>
</dbReference>
<evidence type="ECO:0000313" key="14">
    <source>
        <dbReference type="Proteomes" id="UP000823598"/>
    </source>
</evidence>
<dbReference type="FunFam" id="3.40.50.1700:FF:000004">
    <property type="entry name" value="Periplasmic beta-glucosidase"/>
    <property type="match status" value="1"/>
</dbReference>
<dbReference type="InterPro" id="IPR051915">
    <property type="entry name" value="Cellulose_Degrad_GH3"/>
</dbReference>
<evidence type="ECO:0000256" key="8">
    <source>
        <dbReference type="ARBA" id="ARBA00023295"/>
    </source>
</evidence>
<dbReference type="InterPro" id="IPR017853">
    <property type="entry name" value="GH"/>
</dbReference>
<dbReference type="Pfam" id="PF14310">
    <property type="entry name" value="Fn3-like"/>
    <property type="match status" value="1"/>
</dbReference>
<dbReference type="Gene3D" id="3.40.50.1700">
    <property type="entry name" value="Glycoside hydrolase family 3 C-terminal domain"/>
    <property type="match status" value="1"/>
</dbReference>
<organism evidence="13 14">
    <name type="scientific">Candidatus Limisoma faecipullorum</name>
    <dbReference type="NCBI Taxonomy" id="2840854"/>
    <lineage>
        <taxon>Bacteria</taxon>
        <taxon>Pseudomonadati</taxon>
        <taxon>Bacteroidota</taxon>
        <taxon>Bacteroidia</taxon>
        <taxon>Bacteroidales</taxon>
        <taxon>Candidatus Limisoma</taxon>
    </lineage>
</organism>
<comment type="similarity">
    <text evidence="3 10">Belongs to the glycosyl hydrolase 3 family.</text>
</comment>
<proteinExistence type="inferred from homology"/>
<dbReference type="SMART" id="SM01217">
    <property type="entry name" value="Fn3_like"/>
    <property type="match status" value="1"/>
</dbReference>
<reference evidence="13" key="2">
    <citation type="journal article" date="2021" name="PeerJ">
        <title>Extensive microbial diversity within the chicken gut microbiome revealed by metagenomics and culture.</title>
        <authorList>
            <person name="Gilroy R."/>
            <person name="Ravi A."/>
            <person name="Getino M."/>
            <person name="Pursley I."/>
            <person name="Horton D.L."/>
            <person name="Alikhan N.F."/>
            <person name="Baker D."/>
            <person name="Gharbi K."/>
            <person name="Hall N."/>
            <person name="Watson M."/>
            <person name="Adriaenssens E.M."/>
            <person name="Foster-Nyarko E."/>
            <person name="Jarju S."/>
            <person name="Secka A."/>
            <person name="Antonio M."/>
            <person name="Oren A."/>
            <person name="Chaudhuri R.R."/>
            <person name="La Ragione R."/>
            <person name="Hildebrand F."/>
            <person name="Pallen M.J."/>
        </authorList>
    </citation>
    <scope>NUCLEOTIDE SEQUENCE</scope>
    <source>
        <strain evidence="13">6919</strain>
    </source>
</reference>
<dbReference type="InterPro" id="IPR036881">
    <property type="entry name" value="Glyco_hydro_3_C_sf"/>
</dbReference>
<dbReference type="GO" id="GO:0009251">
    <property type="term" value="P:glucan catabolic process"/>
    <property type="evidence" value="ECO:0007669"/>
    <property type="project" value="TreeGrafter"/>
</dbReference>
<evidence type="ECO:0000313" key="13">
    <source>
        <dbReference type="EMBL" id="MBO8477205.1"/>
    </source>
</evidence>
<dbReference type="InterPro" id="IPR013783">
    <property type="entry name" value="Ig-like_fold"/>
</dbReference>
<evidence type="ECO:0000256" key="1">
    <source>
        <dbReference type="ARBA" id="ARBA00000448"/>
    </source>
</evidence>
<evidence type="ECO:0000256" key="7">
    <source>
        <dbReference type="ARBA" id="ARBA00022801"/>
    </source>
</evidence>
<dbReference type="NCBIfam" id="NF011678">
    <property type="entry name" value="PRK15098.1"/>
    <property type="match status" value="1"/>
</dbReference>
<dbReference type="InterPro" id="IPR001764">
    <property type="entry name" value="Glyco_hydro_3_N"/>
</dbReference>
<dbReference type="FunFam" id="3.20.20.300:FF:000005">
    <property type="entry name" value="Periplasmic beta-glucosidase"/>
    <property type="match status" value="1"/>
</dbReference>
<feature type="chain" id="PRO_5039259651" description="Periplasmic beta-glucosidase" evidence="11">
    <location>
        <begin position="22"/>
        <end position="767"/>
    </location>
</feature>
<dbReference type="PRINTS" id="PR00133">
    <property type="entry name" value="GLHYDRLASE3"/>
</dbReference>
<dbReference type="GO" id="GO:0042597">
    <property type="term" value="C:periplasmic space"/>
    <property type="evidence" value="ECO:0007669"/>
    <property type="project" value="UniProtKB-SubCell"/>
</dbReference>
<feature type="domain" description="Fibronectin type III-like" evidence="12">
    <location>
        <begin position="687"/>
        <end position="756"/>
    </location>
</feature>
<dbReference type="PROSITE" id="PS00775">
    <property type="entry name" value="GLYCOSYL_HYDROL_F3"/>
    <property type="match status" value="1"/>
</dbReference>
<dbReference type="Pfam" id="PF00933">
    <property type="entry name" value="Glyco_hydro_3"/>
    <property type="match status" value="1"/>
</dbReference>
<dbReference type="GO" id="GO:0008422">
    <property type="term" value="F:beta-glucosidase activity"/>
    <property type="evidence" value="ECO:0007669"/>
    <property type="project" value="UniProtKB-EC"/>
</dbReference>
<evidence type="ECO:0000256" key="6">
    <source>
        <dbReference type="ARBA" id="ARBA00022764"/>
    </source>
</evidence>
<evidence type="ECO:0000259" key="12">
    <source>
        <dbReference type="SMART" id="SM01217"/>
    </source>
</evidence>
<evidence type="ECO:0000256" key="2">
    <source>
        <dbReference type="ARBA" id="ARBA00004418"/>
    </source>
</evidence>
<dbReference type="Pfam" id="PF01915">
    <property type="entry name" value="Glyco_hydro_3_C"/>
    <property type="match status" value="1"/>
</dbReference>
<keyword evidence="5 11" id="KW-0732">Signal</keyword>
<protein>
    <recommendedName>
        <fullName evidence="9">Periplasmic beta-glucosidase</fullName>
        <ecNumber evidence="4">3.2.1.21</ecNumber>
    </recommendedName>
</protein>
<dbReference type="InterPro" id="IPR026891">
    <property type="entry name" value="Fn3-like"/>
</dbReference>
<dbReference type="PANTHER" id="PTHR30620:SF16">
    <property type="entry name" value="LYSOSOMAL BETA GLUCOSIDASE"/>
    <property type="match status" value="1"/>
</dbReference>
<dbReference type="PANTHER" id="PTHR30620">
    <property type="entry name" value="PERIPLASMIC BETA-GLUCOSIDASE-RELATED"/>
    <property type="match status" value="1"/>
</dbReference>
<dbReference type="EC" id="3.2.1.21" evidence="4"/>
<sequence>MKIFKKIMMPAAVVVVSAVFAPEIFAQRITAEEVESKSKDEFIDGLLGRMTVDEKIGQLNLPSYGNVKPDAKKSDIAGRITRGEVGGIFNIFGVDDIRALQEVAVEESRLGIPIIIGADICQGYKTTFPVPLALSCSWKPENIEEVARISAREVSTDGVCWTYSPMVDISRDARWGRVKEGAGEDPYLGSLMAAAWVRGYQSDDLSADTTIMACVKHFALYGASESGRDYNPVDMSRVTAMNYYMQPYKAAVDAGVGSVMTSFNEFESVPATGNSWLLRDILREEWGFEGFVVSDYTAIKEMVSHGVGNQDEVSLQAFKAGVDMDMIADFYDGSLKRLLDEGKISEKELDAACRRMLVAKYDLGLFHNPYRYCNPERGEKELRSAANLAASRRIAAESYVLLKNDGDLLPLDGVKKVAVVGPLADSRANMCGSWAKDAVTGEYNGLVENLRKALGAGVEVVYARGCNLVDDEKYEYNFTSREINKRGDGKELLAEALKVVNGADVIIAAMGEAEAMSGEGASRAILEMPDCQKTLMDALDATGIPVAMVLFTGRPLALERQAAQADAVLNVWMGGSEAGAAIADVLTGKVNPSAKLTMSFPRVTGQCPIYYNHKNTGRPMAPEAWYTRYVSNYIDVPNEPLYPFGYGLSYTEYEYGQVNLSSDEMTADGTIEASVVVTNAGQRDGEEIVQLYLRDMVRSVTPPVMELKDYKRIALKAGESRTVTFNIDVNDLKFFNSVLDYVAEPGEFTVMIGGNSLDVESAKFVLK</sequence>
<dbReference type="InterPro" id="IPR019800">
    <property type="entry name" value="Glyco_hydro_3_AS"/>
</dbReference>
<dbReference type="Gene3D" id="3.20.20.300">
    <property type="entry name" value="Glycoside hydrolase, family 3, N-terminal domain"/>
    <property type="match status" value="1"/>
</dbReference>
<keyword evidence="8 10" id="KW-0326">Glycosidase</keyword>
<accession>A0A9D9IS73</accession>
<keyword evidence="6" id="KW-0574">Periplasm</keyword>
<evidence type="ECO:0000256" key="10">
    <source>
        <dbReference type="RuleBase" id="RU361161"/>
    </source>
</evidence>
<gene>
    <name evidence="13" type="primary">bglX</name>
    <name evidence="13" type="ORF">IAB88_09470</name>
</gene>
<evidence type="ECO:0000256" key="3">
    <source>
        <dbReference type="ARBA" id="ARBA00005336"/>
    </source>
</evidence>
<evidence type="ECO:0000256" key="4">
    <source>
        <dbReference type="ARBA" id="ARBA00012744"/>
    </source>
</evidence>
<comment type="catalytic activity">
    <reaction evidence="1">
        <text>Hydrolysis of terminal, non-reducing beta-D-glucosyl residues with release of beta-D-glucose.</text>
        <dbReference type="EC" id="3.2.1.21"/>
    </reaction>
</comment>